<evidence type="ECO:0000256" key="6">
    <source>
        <dbReference type="HAMAP-Rule" id="MF_01887"/>
    </source>
</evidence>
<feature type="domain" description="RNA 2-O ribose methyltransferase substrate binding" evidence="7">
    <location>
        <begin position="6"/>
        <end position="82"/>
    </location>
</feature>
<comment type="subcellular location">
    <subcellularLocation>
        <location evidence="6">Cytoplasm</location>
    </subcellularLocation>
</comment>
<comment type="catalytic activity">
    <reaction evidence="6">
        <text>guanosine(2251) in 23S rRNA + S-adenosyl-L-methionine = 2'-O-methylguanosine(2251) in 23S rRNA + S-adenosyl-L-homocysteine + H(+)</text>
        <dbReference type="Rhea" id="RHEA:24140"/>
        <dbReference type="Rhea" id="RHEA-COMP:10239"/>
        <dbReference type="Rhea" id="RHEA-COMP:10241"/>
        <dbReference type="ChEBI" id="CHEBI:15378"/>
        <dbReference type="ChEBI" id="CHEBI:57856"/>
        <dbReference type="ChEBI" id="CHEBI:59789"/>
        <dbReference type="ChEBI" id="CHEBI:74269"/>
        <dbReference type="ChEBI" id="CHEBI:74445"/>
        <dbReference type="EC" id="2.1.1.185"/>
    </reaction>
</comment>
<sequence>MSSSRLIFGFHAVVSRLRQNPASIKEIFLDAARHDQRARDLSKLAQAQGVRLIPCDSARLAGMAGEARHQGVAANIDPSRSHIDIEDVLDTLTEPALLLVLDGIHDPHNLGACLRVADAFGVHAVIAPKDRAVGLTATVHKVASGAADAVPYISVTNLARTLRELKLRGISVIGTTADADSDLHSAKLGGSIAWVLGGEEKGMRRLTRETCDHLVAIPMLGSVESLNVSVSAGICLFETRRQRSVVGKPQGPSE</sequence>
<dbReference type="InterPro" id="IPR029028">
    <property type="entry name" value="Alpha/beta_knot_MTases"/>
</dbReference>
<keyword evidence="4 6" id="KW-0808">Transferase</keyword>
<dbReference type="FunFam" id="3.40.1280.10:FF:000008">
    <property type="entry name" value="Group 3 RNA methyltransferase TrmH"/>
    <property type="match status" value="1"/>
</dbReference>
<dbReference type="GO" id="GO:0005829">
    <property type="term" value="C:cytosol"/>
    <property type="evidence" value="ECO:0007669"/>
    <property type="project" value="TreeGrafter"/>
</dbReference>
<dbReference type="CDD" id="cd18103">
    <property type="entry name" value="SpoU-like_RlmB"/>
    <property type="match status" value="1"/>
</dbReference>
<protein>
    <recommendedName>
        <fullName evidence="6">23S rRNA (guanosine-2'-O-)-methyltransferase RlmB</fullName>
        <ecNumber evidence="6">2.1.1.185</ecNumber>
    </recommendedName>
    <alternativeName>
        <fullName evidence="6">23S rRNA (guanosine2251 2'-O)-methyltransferase</fullName>
    </alternativeName>
    <alternativeName>
        <fullName evidence="6">23S rRNA Gm2251 2'-O-methyltransferase</fullName>
    </alternativeName>
</protein>
<dbReference type="HAMAP" id="MF_01887">
    <property type="entry name" value="23SrRNA_methyltr_B"/>
    <property type="match status" value="1"/>
</dbReference>
<organism evidence="8 9">
    <name type="scientific">Nitrosovibrio tenuis</name>
    <dbReference type="NCBI Taxonomy" id="1233"/>
    <lineage>
        <taxon>Bacteria</taxon>
        <taxon>Pseudomonadati</taxon>
        <taxon>Pseudomonadota</taxon>
        <taxon>Betaproteobacteria</taxon>
        <taxon>Nitrosomonadales</taxon>
        <taxon>Nitrosomonadaceae</taxon>
        <taxon>Nitrosovibrio</taxon>
    </lineage>
</organism>
<evidence type="ECO:0000256" key="3">
    <source>
        <dbReference type="ARBA" id="ARBA00022603"/>
    </source>
</evidence>
<comment type="function">
    <text evidence="6">Specifically methylates the ribose of guanosine 2251 in 23S rRNA.</text>
</comment>
<dbReference type="PANTHER" id="PTHR46429">
    <property type="entry name" value="23S RRNA (GUANOSINE-2'-O-)-METHYLTRANSFERASE RLMB"/>
    <property type="match status" value="1"/>
</dbReference>
<dbReference type="RefSeq" id="WP_090829128.1">
    <property type="nucleotide sequence ID" value="NZ_FOBH01000010.1"/>
</dbReference>
<evidence type="ECO:0000256" key="2">
    <source>
        <dbReference type="ARBA" id="ARBA00022552"/>
    </source>
</evidence>
<evidence type="ECO:0000256" key="5">
    <source>
        <dbReference type="ARBA" id="ARBA00022691"/>
    </source>
</evidence>
<dbReference type="Gene3D" id="3.30.1330.30">
    <property type="match status" value="1"/>
</dbReference>
<feature type="binding site" evidence="6">
    <location>
        <position position="217"/>
    </location>
    <ligand>
        <name>S-adenosyl-L-methionine</name>
        <dbReference type="ChEBI" id="CHEBI:59789"/>
    </ligand>
</feature>
<dbReference type="InterPro" id="IPR024915">
    <property type="entry name" value="23S_rRNA_MeTrfase_RlmB"/>
</dbReference>
<evidence type="ECO:0000313" key="9">
    <source>
        <dbReference type="Proteomes" id="UP000198620"/>
    </source>
</evidence>
<dbReference type="InterPro" id="IPR029064">
    <property type="entry name" value="Ribosomal_eL30-like_sf"/>
</dbReference>
<keyword evidence="2 6" id="KW-0698">rRNA processing</keyword>
<keyword evidence="5 6" id="KW-0949">S-adenosyl-L-methionine</keyword>
<dbReference type="NCBIfam" id="TIGR00186">
    <property type="entry name" value="rRNA_methyl_3"/>
    <property type="match status" value="1"/>
</dbReference>
<dbReference type="InterPro" id="IPR001537">
    <property type="entry name" value="SpoU_MeTrfase"/>
</dbReference>
<dbReference type="PANTHER" id="PTHR46429:SF1">
    <property type="entry name" value="23S RRNA (GUANOSINE-2'-O-)-METHYLTRANSFERASE RLMB"/>
    <property type="match status" value="1"/>
</dbReference>
<evidence type="ECO:0000313" key="8">
    <source>
        <dbReference type="EMBL" id="SEL39327.1"/>
    </source>
</evidence>
<dbReference type="SUPFAM" id="SSF55315">
    <property type="entry name" value="L30e-like"/>
    <property type="match status" value="1"/>
</dbReference>
<keyword evidence="9" id="KW-1185">Reference proteome</keyword>
<dbReference type="GO" id="GO:0003723">
    <property type="term" value="F:RNA binding"/>
    <property type="evidence" value="ECO:0007669"/>
    <property type="project" value="InterPro"/>
</dbReference>
<dbReference type="Pfam" id="PF00588">
    <property type="entry name" value="SpoU_methylase"/>
    <property type="match status" value="1"/>
</dbReference>
<dbReference type="InterPro" id="IPR013123">
    <property type="entry name" value="SpoU_subst-bd"/>
</dbReference>
<dbReference type="SUPFAM" id="SSF75217">
    <property type="entry name" value="alpha/beta knot"/>
    <property type="match status" value="1"/>
</dbReference>
<keyword evidence="1 6" id="KW-0963">Cytoplasm</keyword>
<dbReference type="Proteomes" id="UP000198620">
    <property type="component" value="Unassembled WGS sequence"/>
</dbReference>
<comment type="similarity">
    <text evidence="6">Belongs to the class IV-like SAM-binding methyltransferase superfamily. RNA methyltransferase TrmH family. RlmB subfamily.</text>
</comment>
<dbReference type="Gene3D" id="3.40.1280.10">
    <property type="match status" value="1"/>
</dbReference>
<dbReference type="OrthoDB" id="9785673at2"/>
<dbReference type="SMART" id="SM00967">
    <property type="entry name" value="SpoU_sub_bind"/>
    <property type="match status" value="1"/>
</dbReference>
<evidence type="ECO:0000256" key="4">
    <source>
        <dbReference type="ARBA" id="ARBA00022679"/>
    </source>
</evidence>
<reference evidence="8 9" key="1">
    <citation type="submission" date="2016-10" db="EMBL/GenBank/DDBJ databases">
        <authorList>
            <person name="de Groot N.N."/>
        </authorList>
    </citation>
    <scope>NUCLEOTIDE SEQUENCE [LARGE SCALE GENOMIC DNA]</scope>
    <source>
        <strain evidence="8 9">Nv1</strain>
    </source>
</reference>
<feature type="binding site" evidence="6">
    <location>
        <position position="226"/>
    </location>
    <ligand>
        <name>S-adenosyl-L-methionine</name>
        <dbReference type="ChEBI" id="CHEBI:59789"/>
    </ligand>
</feature>
<dbReference type="EC" id="2.1.1.185" evidence="6"/>
<accession>A0A1H7PW78</accession>
<keyword evidence="3 6" id="KW-0489">Methyltransferase</keyword>
<proteinExistence type="inferred from homology"/>
<gene>
    <name evidence="6" type="primary">rlmB</name>
    <name evidence="8" type="ORF">SAMN05216387_11016</name>
</gene>
<evidence type="ECO:0000259" key="7">
    <source>
        <dbReference type="SMART" id="SM00967"/>
    </source>
</evidence>
<dbReference type="AlphaFoldDB" id="A0A1H7PW78"/>
<feature type="binding site" evidence="6">
    <location>
        <position position="197"/>
    </location>
    <ligand>
        <name>S-adenosyl-L-methionine</name>
        <dbReference type="ChEBI" id="CHEBI:59789"/>
    </ligand>
</feature>
<dbReference type="GO" id="GO:0070039">
    <property type="term" value="F:rRNA (guanosine-2'-O-)-methyltransferase activity"/>
    <property type="evidence" value="ECO:0007669"/>
    <property type="project" value="UniProtKB-UniRule"/>
</dbReference>
<dbReference type="InterPro" id="IPR004441">
    <property type="entry name" value="rRNA_MeTrfase_TrmH"/>
</dbReference>
<dbReference type="InterPro" id="IPR029026">
    <property type="entry name" value="tRNA_m1G_MTases_N"/>
</dbReference>
<dbReference type="EMBL" id="FOBH01000010">
    <property type="protein sequence ID" value="SEL39327.1"/>
    <property type="molecule type" value="Genomic_DNA"/>
</dbReference>
<dbReference type="STRING" id="1233.SAMN05216387_11016"/>
<evidence type="ECO:0000256" key="1">
    <source>
        <dbReference type="ARBA" id="ARBA00022490"/>
    </source>
</evidence>
<dbReference type="Pfam" id="PF08032">
    <property type="entry name" value="SpoU_sub_bind"/>
    <property type="match status" value="1"/>
</dbReference>
<name>A0A1H7PW78_9PROT</name>